<dbReference type="SUPFAM" id="SSF53187">
    <property type="entry name" value="Zn-dependent exopeptidases"/>
    <property type="match status" value="1"/>
</dbReference>
<dbReference type="Gene3D" id="3.40.630.10">
    <property type="entry name" value="Zn peptidases"/>
    <property type="match status" value="2"/>
</dbReference>
<dbReference type="NCBIfam" id="TIGR01891">
    <property type="entry name" value="amidohydrolases"/>
    <property type="match status" value="1"/>
</dbReference>
<evidence type="ECO:0000313" key="2">
    <source>
        <dbReference type="EMBL" id="TJY34667.1"/>
    </source>
</evidence>
<keyword evidence="2" id="KW-0378">Hydrolase</keyword>
<organism evidence="2 3">
    <name type="scientific">Pontimicrobium aquaticum</name>
    <dbReference type="NCBI Taxonomy" id="2565367"/>
    <lineage>
        <taxon>Bacteria</taxon>
        <taxon>Pseudomonadati</taxon>
        <taxon>Bacteroidota</taxon>
        <taxon>Flavobacteriia</taxon>
        <taxon>Flavobacteriales</taxon>
        <taxon>Flavobacteriaceae</taxon>
        <taxon>Pontimicrobium</taxon>
    </lineage>
</organism>
<protein>
    <submittedName>
        <fullName evidence="2">Amidohydrolase</fullName>
    </submittedName>
</protein>
<dbReference type="GO" id="GO:0071713">
    <property type="term" value="F:para-aminobenzoyl-glutamate hydrolase activity"/>
    <property type="evidence" value="ECO:0007669"/>
    <property type="project" value="TreeGrafter"/>
</dbReference>
<dbReference type="InterPro" id="IPR052030">
    <property type="entry name" value="Peptidase_M20/M20A_hydrolases"/>
</dbReference>
<dbReference type="EMBL" id="SUPL01000005">
    <property type="protein sequence ID" value="TJY34667.1"/>
    <property type="molecule type" value="Genomic_DNA"/>
</dbReference>
<keyword evidence="1" id="KW-0732">Signal</keyword>
<gene>
    <name evidence="2" type="ORF">E5167_10165</name>
</gene>
<dbReference type="Proteomes" id="UP000307657">
    <property type="component" value="Unassembled WGS sequence"/>
</dbReference>
<reference evidence="2 3" key="1">
    <citation type="submission" date="2019-04" db="EMBL/GenBank/DDBJ databases">
        <title>Lacinutrix sp. nov., isolated from marine water.</title>
        <authorList>
            <person name="Kim W."/>
        </authorList>
    </citation>
    <scope>NUCLEOTIDE SEQUENCE [LARGE SCALE GENOMIC DNA]</scope>
    <source>
        <strain evidence="2 3">CAU 1491</strain>
    </source>
</reference>
<dbReference type="InterPro" id="IPR036264">
    <property type="entry name" value="Bact_exopeptidase_dim_dom"/>
</dbReference>
<evidence type="ECO:0000256" key="1">
    <source>
        <dbReference type="SAM" id="SignalP"/>
    </source>
</evidence>
<keyword evidence="3" id="KW-1185">Reference proteome</keyword>
<dbReference type="InterPro" id="IPR017439">
    <property type="entry name" value="Amidohydrolase"/>
</dbReference>
<feature type="signal peptide" evidence="1">
    <location>
        <begin position="1"/>
        <end position="25"/>
    </location>
</feature>
<dbReference type="PANTHER" id="PTHR30575:SF0">
    <property type="entry name" value="XAA-ARG DIPEPTIDASE"/>
    <property type="match status" value="1"/>
</dbReference>
<dbReference type="PANTHER" id="PTHR30575">
    <property type="entry name" value="PEPTIDASE M20"/>
    <property type="match status" value="1"/>
</dbReference>
<dbReference type="Gene3D" id="3.30.70.360">
    <property type="match status" value="1"/>
</dbReference>
<feature type="chain" id="PRO_5020951961" evidence="1">
    <location>
        <begin position="26"/>
        <end position="534"/>
    </location>
</feature>
<evidence type="ECO:0000313" key="3">
    <source>
        <dbReference type="Proteomes" id="UP000307657"/>
    </source>
</evidence>
<dbReference type="OrthoDB" id="9781032at2"/>
<dbReference type="GO" id="GO:0005737">
    <property type="term" value="C:cytoplasm"/>
    <property type="evidence" value="ECO:0007669"/>
    <property type="project" value="TreeGrafter"/>
</dbReference>
<sequence length="534" mass="59329">MLNYKKFTVLFLSVMCLGFSQTIFAQKKLSKKKIEKLKAEVAQIVESNHKQSQIMVDKVFSFAELGFQEIESSKYLTGILEDNGFKIEKAVSGIPTAWFATWSNGEGPVIALGSDVDCIPKASQYPGVAYHKPIVDGAPGHGEGHNAGIPLNITAVLAVKQIMERENIGGTLILWPGIAEELVAAKAWYTRDGLFDNIDMCIFTHVSSNLSVSYGAARGTGLISVEYTFEGESAHSAGSPWRGRSALDAAELMNIGWNYKREHLHPLKRSHSIFTDAGDQPNVVPSKASIWFYFRDVTYEGIMEMYKEANDMAKGAALMTKTTMSSKILGTAWPRHFNKTIAETMYDNIKTVGLPEWSEEDQTLAKAVQKEVNSNRTNGLSKELSKLGLPIKSPVSGGSDDIGDVSWKVPTVTMRFPSNIPGLQGHHWSNAIAMATPIAHKGVTAGAKVEAMTIIDFLTKPDLVEQAWDYFNNEQSKDTKYQPMISADDLPPIYLNEDKQKQFRSQLEKFYYDETKYKSYLEQLGVTYPTLKKD</sequence>
<proteinExistence type="predicted"/>
<name>A0A4U0ESD5_9FLAO</name>
<dbReference type="SUPFAM" id="SSF55031">
    <property type="entry name" value="Bacterial exopeptidase dimerisation domain"/>
    <property type="match status" value="1"/>
</dbReference>
<dbReference type="RefSeq" id="WP_136843707.1">
    <property type="nucleotide sequence ID" value="NZ_SUPL01000005.1"/>
</dbReference>
<comment type="caution">
    <text evidence="2">The sequence shown here is derived from an EMBL/GenBank/DDBJ whole genome shotgun (WGS) entry which is preliminary data.</text>
</comment>
<dbReference type="GO" id="GO:0016805">
    <property type="term" value="F:dipeptidase activity"/>
    <property type="evidence" value="ECO:0007669"/>
    <property type="project" value="TreeGrafter"/>
</dbReference>
<dbReference type="AlphaFoldDB" id="A0A4U0ESD5"/>
<dbReference type="GO" id="GO:0046657">
    <property type="term" value="P:folic acid catabolic process"/>
    <property type="evidence" value="ECO:0007669"/>
    <property type="project" value="TreeGrafter"/>
</dbReference>
<accession>A0A4U0ESD5</accession>